<dbReference type="InterPro" id="IPR049220">
    <property type="entry name" value="DUF6868"/>
</dbReference>
<feature type="domain" description="DUF6868" evidence="2">
    <location>
        <begin position="1"/>
        <end position="79"/>
    </location>
</feature>
<dbReference type="EMBL" id="CP035467">
    <property type="protein sequence ID" value="QCW81055.1"/>
    <property type="molecule type" value="Genomic_DNA"/>
</dbReference>
<keyword evidence="1" id="KW-1133">Transmembrane helix</keyword>
<feature type="transmembrane region" description="Helical" evidence="1">
    <location>
        <begin position="52"/>
        <end position="76"/>
    </location>
</feature>
<dbReference type="KEGG" id="mbur:EQU24_01410"/>
<dbReference type="OrthoDB" id="5472096at2"/>
<evidence type="ECO:0000313" key="3">
    <source>
        <dbReference type="EMBL" id="QCW81055.1"/>
    </source>
</evidence>
<proteinExistence type="predicted"/>
<feature type="transmembrane region" description="Helical" evidence="1">
    <location>
        <begin position="9"/>
        <end position="32"/>
    </location>
</feature>
<evidence type="ECO:0000313" key="4">
    <source>
        <dbReference type="Proteomes" id="UP000305881"/>
    </source>
</evidence>
<sequence length="80" mass="9439">MNIELIRDVLLWCSIINFSVLLLWGLLFISAHDWMYRLHGHWFRLPVEQFDAIHYAGMALYKIGIILFNLVPYIALHIVA</sequence>
<keyword evidence="1" id="KW-0812">Transmembrane</keyword>
<dbReference type="Proteomes" id="UP000305881">
    <property type="component" value="Chromosome"/>
</dbReference>
<keyword evidence="1" id="KW-0472">Membrane</keyword>
<keyword evidence="4" id="KW-1185">Reference proteome</keyword>
<dbReference type="AlphaFoldDB" id="A0A4V1IJD8"/>
<name>A0A4V1IJD8_METBY</name>
<accession>A0A4V1IJD8</accession>
<dbReference type="STRING" id="675511.GCA_000341735_02719"/>
<dbReference type="RefSeq" id="WP_014146718.1">
    <property type="nucleotide sequence ID" value="NZ_CP035467.1"/>
</dbReference>
<gene>
    <name evidence="3" type="ORF">EQU24_01410</name>
</gene>
<evidence type="ECO:0000259" key="2">
    <source>
        <dbReference type="Pfam" id="PF21742"/>
    </source>
</evidence>
<evidence type="ECO:0000256" key="1">
    <source>
        <dbReference type="SAM" id="Phobius"/>
    </source>
</evidence>
<dbReference type="Pfam" id="PF21742">
    <property type="entry name" value="DUF6868"/>
    <property type="match status" value="1"/>
</dbReference>
<protein>
    <recommendedName>
        <fullName evidence="2">DUF6868 domain-containing protein</fullName>
    </recommendedName>
</protein>
<organism evidence="3 4">
    <name type="scientific">Methylotuvimicrobium buryatense</name>
    <name type="common">Methylomicrobium buryatense</name>
    <dbReference type="NCBI Taxonomy" id="95641"/>
    <lineage>
        <taxon>Bacteria</taxon>
        <taxon>Pseudomonadati</taxon>
        <taxon>Pseudomonadota</taxon>
        <taxon>Gammaproteobacteria</taxon>
        <taxon>Methylococcales</taxon>
        <taxon>Methylococcaceae</taxon>
        <taxon>Methylotuvimicrobium</taxon>
    </lineage>
</organism>
<reference evidence="4" key="1">
    <citation type="journal article" date="2019" name="J. Bacteriol.">
        <title>A Mutagenic Screen Identifies a TonB-Dependent Receptor Required for the Lanthanide Metal Switch in the Type I Methanotroph 'Methylotuvimicrobium buryatense' 5GB1C.</title>
        <authorList>
            <person name="Groom J.D."/>
            <person name="Ford S.M."/>
            <person name="Pesesky M.W."/>
            <person name="Lidstrom M.E."/>
        </authorList>
    </citation>
    <scope>NUCLEOTIDE SEQUENCE [LARGE SCALE GENOMIC DNA]</scope>
    <source>
        <strain evidence="4">5GB1C</strain>
    </source>
</reference>